<dbReference type="EMBL" id="JADCTT010000018">
    <property type="protein sequence ID" value="KAF9743132.1"/>
    <property type="molecule type" value="Genomic_DNA"/>
</dbReference>
<evidence type="ECO:0000256" key="1">
    <source>
        <dbReference type="SAM" id="MobiDB-lite"/>
    </source>
</evidence>
<evidence type="ECO:0000313" key="2">
    <source>
        <dbReference type="EMBL" id="KAF9743132.1"/>
    </source>
</evidence>
<organism evidence="2 3">
    <name type="scientific">Bionectria ochroleuca</name>
    <name type="common">Gliocladium roseum</name>
    <dbReference type="NCBI Taxonomy" id="29856"/>
    <lineage>
        <taxon>Eukaryota</taxon>
        <taxon>Fungi</taxon>
        <taxon>Dikarya</taxon>
        <taxon>Ascomycota</taxon>
        <taxon>Pezizomycotina</taxon>
        <taxon>Sordariomycetes</taxon>
        <taxon>Hypocreomycetidae</taxon>
        <taxon>Hypocreales</taxon>
        <taxon>Bionectriaceae</taxon>
        <taxon>Clonostachys</taxon>
    </lineage>
</organism>
<feature type="compositionally biased region" description="Low complexity" evidence="1">
    <location>
        <begin position="200"/>
        <end position="223"/>
    </location>
</feature>
<feature type="region of interest" description="Disordered" evidence="1">
    <location>
        <begin position="184"/>
        <end position="291"/>
    </location>
</feature>
<feature type="compositionally biased region" description="Basic residues" evidence="1">
    <location>
        <begin position="273"/>
        <end position="283"/>
    </location>
</feature>
<name>A0A8H7K4D6_BIOOC</name>
<dbReference type="AlphaFoldDB" id="A0A8H7K4D6"/>
<feature type="compositionally biased region" description="Polar residues" evidence="1">
    <location>
        <begin position="14"/>
        <end position="30"/>
    </location>
</feature>
<feature type="compositionally biased region" description="Polar residues" evidence="1">
    <location>
        <begin position="85"/>
        <end position="105"/>
    </location>
</feature>
<gene>
    <name evidence="2" type="ORF">IM811_006788</name>
</gene>
<protein>
    <submittedName>
        <fullName evidence="2">Uncharacterized protein</fullName>
    </submittedName>
</protein>
<feature type="compositionally biased region" description="Polar residues" evidence="1">
    <location>
        <begin position="249"/>
        <end position="271"/>
    </location>
</feature>
<comment type="caution">
    <text evidence="2">The sequence shown here is derived from an EMBL/GenBank/DDBJ whole genome shotgun (WGS) entry which is preliminary data.</text>
</comment>
<feature type="compositionally biased region" description="Polar residues" evidence="1">
    <location>
        <begin position="114"/>
        <end position="138"/>
    </location>
</feature>
<evidence type="ECO:0000313" key="3">
    <source>
        <dbReference type="Proteomes" id="UP000616885"/>
    </source>
</evidence>
<sequence length="291" mass="31465">MSVPQPGPARRGSPVTTNYRGVTSPVQQYGSHRPPEANQASQLWRGPSPAPGFRPASPARLDYQSPRSSQQRLVRERPRPGPGHTRSQSAIVPSSTGYMAGSSQRPKVPAISVNGPQSRPASFHTTTSSMDQRSNGVYLQQKPPRQPVQQATRSGEWVPGVIPRQNLQQSHAQFMALEKEFQNLVKSSSPNHSRHDSFDSAISTRSSYSRPSSATSQASSGPADTKDAPLHGARRNYTSSPLAKPTRPSVDTTASSNGTTHINGPPTTAIPTSKKHMRGRAKVRGFDGCYR</sequence>
<feature type="region of interest" description="Disordered" evidence="1">
    <location>
        <begin position="1"/>
        <end position="164"/>
    </location>
</feature>
<dbReference type="Proteomes" id="UP000616885">
    <property type="component" value="Unassembled WGS sequence"/>
</dbReference>
<proteinExistence type="predicted"/>
<accession>A0A8H7K4D6</accession>
<reference evidence="2" key="1">
    <citation type="submission" date="2020-10" db="EMBL/GenBank/DDBJ databases">
        <title>High-Quality Genome Resource of Clonostachys rosea strain S41 by Oxford Nanopore Long-Read Sequencing.</title>
        <authorList>
            <person name="Wang H."/>
        </authorList>
    </citation>
    <scope>NUCLEOTIDE SEQUENCE</scope>
    <source>
        <strain evidence="2">S41</strain>
    </source>
</reference>